<dbReference type="EMBL" id="SODD01000002">
    <property type="protein sequence ID" value="TDW25981.1"/>
    <property type="molecule type" value="Genomic_DNA"/>
</dbReference>
<dbReference type="RefSeq" id="WP_134167493.1">
    <property type="nucleotide sequence ID" value="NZ_SODD01000002.1"/>
</dbReference>
<evidence type="ECO:0000313" key="1">
    <source>
        <dbReference type="EMBL" id="TDW25981.1"/>
    </source>
</evidence>
<organism evidence="1 2">
    <name type="scientific">Breznakia blatticola</name>
    <dbReference type="NCBI Taxonomy" id="1754012"/>
    <lineage>
        <taxon>Bacteria</taxon>
        <taxon>Bacillati</taxon>
        <taxon>Bacillota</taxon>
        <taxon>Erysipelotrichia</taxon>
        <taxon>Erysipelotrichales</taxon>
        <taxon>Erysipelotrichaceae</taxon>
        <taxon>Breznakia</taxon>
    </lineage>
</organism>
<keyword evidence="1" id="KW-0808">Transferase</keyword>
<comment type="caution">
    <text evidence="1">The sequence shown here is derived from an EMBL/GenBank/DDBJ whole genome shotgun (WGS) entry which is preliminary data.</text>
</comment>
<sequence>MKNIQNIDDNKWKDISIEAFVSLIKKTGERPLVLIDGLAGSGKSTLTAMLASHLEASIVASDDLTWHADPITWSEMCVREIIKPWQASKSVRFKPNAWHTHHRPGCIFADGKKPLLIEGMSVCRKTLKQFAEYTICVYADEVVARNRVISRDLANQSNGTTRKEVEEFAAWWDAQTHPFLMIEQAWNHVDAIIKIKQIQPTVKLQIQQNPKHVASL</sequence>
<dbReference type="Gene3D" id="3.40.50.300">
    <property type="entry name" value="P-loop containing nucleotide triphosphate hydrolases"/>
    <property type="match status" value="1"/>
</dbReference>
<dbReference type="AlphaFoldDB" id="A0A4R8A7Y4"/>
<accession>A0A4R8A7Y4</accession>
<protein>
    <submittedName>
        <fullName evidence="1">Putative kinase</fullName>
    </submittedName>
</protein>
<dbReference type="OrthoDB" id="9777642at2"/>
<name>A0A4R8A7Y4_9FIRM</name>
<proteinExistence type="predicted"/>
<gene>
    <name evidence="1" type="ORF">EDD63_1022</name>
</gene>
<reference evidence="1 2" key="1">
    <citation type="submission" date="2019-03" db="EMBL/GenBank/DDBJ databases">
        <title>Genomic Encyclopedia of Type Strains, Phase IV (KMG-IV): sequencing the most valuable type-strain genomes for metagenomic binning, comparative biology and taxonomic classification.</title>
        <authorList>
            <person name="Goeker M."/>
        </authorList>
    </citation>
    <scope>NUCLEOTIDE SEQUENCE [LARGE SCALE GENOMIC DNA]</scope>
    <source>
        <strain evidence="1 2">DSM 28867</strain>
    </source>
</reference>
<dbReference type="InterPro" id="IPR027417">
    <property type="entry name" value="P-loop_NTPase"/>
</dbReference>
<keyword evidence="1" id="KW-0418">Kinase</keyword>
<keyword evidence="2" id="KW-1185">Reference proteome</keyword>
<dbReference type="SUPFAM" id="SSF52540">
    <property type="entry name" value="P-loop containing nucleoside triphosphate hydrolases"/>
    <property type="match status" value="1"/>
</dbReference>
<dbReference type="GO" id="GO:0016301">
    <property type="term" value="F:kinase activity"/>
    <property type="evidence" value="ECO:0007669"/>
    <property type="project" value="UniProtKB-KW"/>
</dbReference>
<dbReference type="Proteomes" id="UP000294743">
    <property type="component" value="Unassembled WGS sequence"/>
</dbReference>
<evidence type="ECO:0000313" key="2">
    <source>
        <dbReference type="Proteomes" id="UP000294743"/>
    </source>
</evidence>